<dbReference type="Proteomes" id="UP000026915">
    <property type="component" value="Chromosome 7"/>
</dbReference>
<evidence type="ECO:0000313" key="3">
    <source>
        <dbReference type="Proteomes" id="UP000026915"/>
    </source>
</evidence>
<organism evidence="2 3">
    <name type="scientific">Theobroma cacao</name>
    <name type="common">Cacao</name>
    <name type="synonym">Cocoa</name>
    <dbReference type="NCBI Taxonomy" id="3641"/>
    <lineage>
        <taxon>Eukaryota</taxon>
        <taxon>Viridiplantae</taxon>
        <taxon>Streptophyta</taxon>
        <taxon>Embryophyta</taxon>
        <taxon>Tracheophyta</taxon>
        <taxon>Spermatophyta</taxon>
        <taxon>Magnoliopsida</taxon>
        <taxon>eudicotyledons</taxon>
        <taxon>Gunneridae</taxon>
        <taxon>Pentapetalae</taxon>
        <taxon>rosids</taxon>
        <taxon>malvids</taxon>
        <taxon>Malvales</taxon>
        <taxon>Malvaceae</taxon>
        <taxon>Byttnerioideae</taxon>
        <taxon>Theobroma</taxon>
    </lineage>
</organism>
<reference evidence="2 3" key="1">
    <citation type="journal article" date="2013" name="Genome Biol.">
        <title>The genome sequence of the most widely cultivated cacao type and its use to identify candidate genes regulating pod color.</title>
        <authorList>
            <person name="Motamayor J.C."/>
            <person name="Mockaitis K."/>
            <person name="Schmutz J."/>
            <person name="Haiminen N."/>
            <person name="Iii D.L."/>
            <person name="Cornejo O."/>
            <person name="Findley S.D."/>
            <person name="Zheng P."/>
            <person name="Utro F."/>
            <person name="Royaert S."/>
            <person name="Saski C."/>
            <person name="Jenkins J."/>
            <person name="Podicheti R."/>
            <person name="Zhao M."/>
            <person name="Scheffler B.E."/>
            <person name="Stack J.C."/>
            <person name="Feltus F.A."/>
            <person name="Mustiga G.M."/>
            <person name="Amores F."/>
            <person name="Phillips W."/>
            <person name="Marelli J.P."/>
            <person name="May G.D."/>
            <person name="Shapiro H."/>
            <person name="Ma J."/>
            <person name="Bustamante C.D."/>
            <person name="Schnell R.J."/>
            <person name="Main D."/>
            <person name="Gilbert D."/>
            <person name="Parida L."/>
            <person name="Kuhn D.N."/>
        </authorList>
    </citation>
    <scope>NUCLEOTIDE SEQUENCE [LARGE SCALE GENOMIC DNA]</scope>
    <source>
        <strain evidence="3">cv. Matina 1-6</strain>
    </source>
</reference>
<accession>A0A061FAH2</accession>
<proteinExistence type="predicted"/>
<dbReference type="Gramene" id="EOY13908">
    <property type="protein sequence ID" value="EOY13908"/>
    <property type="gene ID" value="TCM_032663"/>
</dbReference>
<dbReference type="HOGENOM" id="CLU_2042297_0_0_1"/>
<evidence type="ECO:0000256" key="1">
    <source>
        <dbReference type="SAM" id="Phobius"/>
    </source>
</evidence>
<evidence type="ECO:0000313" key="2">
    <source>
        <dbReference type="EMBL" id="EOY13908.1"/>
    </source>
</evidence>
<dbReference type="EMBL" id="CM001885">
    <property type="protein sequence ID" value="EOY13908.1"/>
    <property type="molecule type" value="Genomic_DNA"/>
</dbReference>
<name>A0A061FAH2_THECC</name>
<feature type="transmembrane region" description="Helical" evidence="1">
    <location>
        <begin position="35"/>
        <end position="53"/>
    </location>
</feature>
<feature type="transmembrane region" description="Helical" evidence="1">
    <location>
        <begin position="65"/>
        <end position="92"/>
    </location>
</feature>
<keyword evidence="1" id="KW-0812">Transmembrane</keyword>
<dbReference type="InParanoid" id="A0A061FAH2"/>
<sequence>MGCFLCFSLGVLTLENVDFHIRNRFVLQSSLNYMILMLCVELMDVVPGAMIDLDCSIAHNLVFKLFFLFDLFLSLCGVSGFLFFSLVAFVLLVNPVSLDWIVCIHGREKNIWRKFGILQEM</sequence>
<keyword evidence="1" id="KW-0472">Membrane</keyword>
<keyword evidence="3" id="KW-1185">Reference proteome</keyword>
<gene>
    <name evidence="2" type="ORF">TCM_032663</name>
</gene>
<keyword evidence="1" id="KW-1133">Transmembrane helix</keyword>
<protein>
    <submittedName>
        <fullName evidence="2">Uncharacterized protein</fullName>
    </submittedName>
</protein>
<dbReference type="AlphaFoldDB" id="A0A061FAH2"/>